<proteinExistence type="predicted"/>
<dbReference type="Gene3D" id="1.20.120.520">
    <property type="entry name" value="nmb1532 protein domain like"/>
    <property type="match status" value="1"/>
</dbReference>
<protein>
    <submittedName>
        <fullName evidence="2">Hemerythrin domain-containing protein</fullName>
    </submittedName>
</protein>
<organism evidence="2 3">
    <name type="scientific">Geomonas terrae</name>
    <dbReference type="NCBI Taxonomy" id="2562681"/>
    <lineage>
        <taxon>Bacteria</taxon>
        <taxon>Pseudomonadati</taxon>
        <taxon>Thermodesulfobacteriota</taxon>
        <taxon>Desulfuromonadia</taxon>
        <taxon>Geobacterales</taxon>
        <taxon>Geobacteraceae</taxon>
        <taxon>Geomonas</taxon>
    </lineage>
</organism>
<name>A0A4S1CFH5_9BACT</name>
<accession>A0A4S1CFH5</accession>
<feature type="domain" description="Hemerythrin-like" evidence="1">
    <location>
        <begin position="4"/>
        <end position="128"/>
    </location>
</feature>
<dbReference type="Proteomes" id="UP000306416">
    <property type="component" value="Unassembled WGS sequence"/>
</dbReference>
<dbReference type="AlphaFoldDB" id="A0A4S1CFH5"/>
<evidence type="ECO:0000313" key="2">
    <source>
        <dbReference type="EMBL" id="TGU72288.1"/>
    </source>
</evidence>
<evidence type="ECO:0000259" key="1">
    <source>
        <dbReference type="Pfam" id="PF01814"/>
    </source>
</evidence>
<reference evidence="2 3" key="1">
    <citation type="submission" date="2019-04" db="EMBL/GenBank/DDBJ databases">
        <title>Geobacter oryzae sp. nov., ferric-reducing bacteria isolated from paddy soil.</title>
        <authorList>
            <person name="Xu Z."/>
            <person name="Masuda Y."/>
            <person name="Itoh H."/>
            <person name="Senoo K."/>
        </authorList>
    </citation>
    <scope>NUCLEOTIDE SEQUENCE [LARGE SCALE GENOMIC DNA]</scope>
    <source>
        <strain evidence="2 3">Red111</strain>
    </source>
</reference>
<keyword evidence="3" id="KW-1185">Reference proteome</keyword>
<dbReference type="RefSeq" id="WP_129126135.1">
    <property type="nucleotide sequence ID" value="NZ_SRSC01000002.1"/>
</dbReference>
<dbReference type="InterPro" id="IPR012312">
    <property type="entry name" value="Hemerythrin-like"/>
</dbReference>
<sequence length="135" mass="15458">MARLIDELKRDHVEIEAMLNRVKDTTITNKEAHRILVAAQNTLLAHLRKEDTQLYPVLNRAAQTDQALKRTVDFYAKDMEEISGNAIAFFKKYAADDAPIDIEFARALGRLFATISRRLRSEENTLYASYEKLSA</sequence>
<evidence type="ECO:0000313" key="3">
    <source>
        <dbReference type="Proteomes" id="UP000306416"/>
    </source>
</evidence>
<comment type="caution">
    <text evidence="2">The sequence shown here is derived from an EMBL/GenBank/DDBJ whole genome shotgun (WGS) entry which is preliminary data.</text>
</comment>
<gene>
    <name evidence="2" type="ORF">E4633_08220</name>
</gene>
<dbReference type="EMBL" id="SRSC01000002">
    <property type="protein sequence ID" value="TGU72288.1"/>
    <property type="molecule type" value="Genomic_DNA"/>
</dbReference>
<dbReference type="Pfam" id="PF01814">
    <property type="entry name" value="Hemerythrin"/>
    <property type="match status" value="1"/>
</dbReference>